<evidence type="ECO:0000256" key="3">
    <source>
        <dbReference type="ARBA" id="ARBA00022679"/>
    </source>
</evidence>
<dbReference type="InterPro" id="IPR036388">
    <property type="entry name" value="WH-like_DNA-bd_sf"/>
</dbReference>
<keyword evidence="2" id="KW-0489">Methyltransferase</keyword>
<dbReference type="Proteomes" id="UP000786183">
    <property type="component" value="Unassembled WGS sequence"/>
</dbReference>
<evidence type="ECO:0000259" key="7">
    <source>
        <dbReference type="Pfam" id="PF01035"/>
    </source>
</evidence>
<dbReference type="RefSeq" id="WP_224316104.1">
    <property type="nucleotide sequence ID" value="NZ_JACGBB010000012.1"/>
</dbReference>
<sequence length="156" mass="18041">MVHNYQSLLKIDNFNILIKASKKALISVDFTLDDEIDFYENDLSKSAKNELLKYFCKKDFNFFNLPLDLSHLSIFTQNVLLELKNINYAELISYKELAQRLNSKAYRAVGTALSKNPYLIILPCHRVIKSNMQIGNFTSNVKNAKEFLINLEKAKL</sequence>
<dbReference type="InterPro" id="IPR014048">
    <property type="entry name" value="MethylDNA_cys_MeTrfase_DNA-bd"/>
</dbReference>
<dbReference type="PROSITE" id="PS00374">
    <property type="entry name" value="MGMT"/>
    <property type="match status" value="1"/>
</dbReference>
<comment type="catalytic activity">
    <reaction evidence="1">
        <text>a 4-O-methyl-thymidine in DNA + L-cysteinyl-[protein] = a thymidine in DNA + S-methyl-L-cysteinyl-[protein]</text>
        <dbReference type="Rhea" id="RHEA:53428"/>
        <dbReference type="Rhea" id="RHEA-COMP:10131"/>
        <dbReference type="Rhea" id="RHEA-COMP:10132"/>
        <dbReference type="Rhea" id="RHEA-COMP:13555"/>
        <dbReference type="Rhea" id="RHEA-COMP:13556"/>
        <dbReference type="ChEBI" id="CHEBI:29950"/>
        <dbReference type="ChEBI" id="CHEBI:82612"/>
        <dbReference type="ChEBI" id="CHEBI:137386"/>
        <dbReference type="ChEBI" id="CHEBI:137387"/>
        <dbReference type="EC" id="2.1.1.63"/>
    </reaction>
</comment>
<comment type="catalytic activity">
    <reaction evidence="6">
        <text>a 6-O-methyl-2'-deoxyguanosine in DNA + L-cysteinyl-[protein] = S-methyl-L-cysteinyl-[protein] + a 2'-deoxyguanosine in DNA</text>
        <dbReference type="Rhea" id="RHEA:24000"/>
        <dbReference type="Rhea" id="RHEA-COMP:10131"/>
        <dbReference type="Rhea" id="RHEA-COMP:10132"/>
        <dbReference type="Rhea" id="RHEA-COMP:11367"/>
        <dbReference type="Rhea" id="RHEA-COMP:11368"/>
        <dbReference type="ChEBI" id="CHEBI:29950"/>
        <dbReference type="ChEBI" id="CHEBI:82612"/>
        <dbReference type="ChEBI" id="CHEBI:85445"/>
        <dbReference type="ChEBI" id="CHEBI:85448"/>
        <dbReference type="EC" id="2.1.1.63"/>
    </reaction>
</comment>
<dbReference type="Pfam" id="PF01035">
    <property type="entry name" value="DNA_binding_1"/>
    <property type="match status" value="1"/>
</dbReference>
<proteinExistence type="predicted"/>
<keyword evidence="4" id="KW-0227">DNA damage</keyword>
<dbReference type="PANTHER" id="PTHR10815">
    <property type="entry name" value="METHYLATED-DNA--PROTEIN-CYSTEINE METHYLTRANSFERASE"/>
    <property type="match status" value="1"/>
</dbReference>
<keyword evidence="5" id="KW-0234">DNA repair</keyword>
<dbReference type="InterPro" id="IPR001497">
    <property type="entry name" value="MethylDNA_cys_MeTrfase_AS"/>
</dbReference>
<protein>
    <submittedName>
        <fullName evidence="8">Methylated-DNA--[protein]-cysteine S-methyltransferase</fullName>
    </submittedName>
</protein>
<evidence type="ECO:0000313" key="9">
    <source>
        <dbReference type="Proteomes" id="UP000786183"/>
    </source>
</evidence>
<evidence type="ECO:0000256" key="6">
    <source>
        <dbReference type="ARBA" id="ARBA00049348"/>
    </source>
</evidence>
<feature type="domain" description="Methylated-DNA-[protein]-cysteine S-methyltransferase DNA binding" evidence="7">
    <location>
        <begin position="75"/>
        <end position="153"/>
    </location>
</feature>
<accession>A0ABS7WSD0</accession>
<name>A0ABS7WSD0_9BACT</name>
<comment type="caution">
    <text evidence="8">The sequence shown here is derived from an EMBL/GenBank/DDBJ whole genome shotgun (WGS) entry which is preliminary data.</text>
</comment>
<evidence type="ECO:0000256" key="1">
    <source>
        <dbReference type="ARBA" id="ARBA00001286"/>
    </source>
</evidence>
<reference evidence="8 9" key="1">
    <citation type="submission" date="2020-07" db="EMBL/GenBank/DDBJ databases">
        <title>Transfer of Campylobacter canadensis to the novel genus Avispirillum gen. nov., that also includes two novel species recovered from migratory waterfowl: Avispirillum anseris sp. nov. and Avispirillum brantae sp. nov.</title>
        <authorList>
            <person name="Miller W.G."/>
            <person name="Chapman M.H."/>
            <person name="Yee E."/>
            <person name="Inglis G.D."/>
        </authorList>
    </citation>
    <scope>NUCLEOTIDE SEQUENCE [LARGE SCALE GENOMIC DNA]</scope>
    <source>
        <strain evidence="8 9">L283</strain>
    </source>
</reference>
<organism evidence="8 9">
    <name type="scientific">Campylobacter canadensis</name>
    <dbReference type="NCBI Taxonomy" id="449520"/>
    <lineage>
        <taxon>Bacteria</taxon>
        <taxon>Pseudomonadati</taxon>
        <taxon>Campylobacterota</taxon>
        <taxon>Epsilonproteobacteria</taxon>
        <taxon>Campylobacterales</taxon>
        <taxon>Campylobacteraceae</taxon>
        <taxon>Campylobacter</taxon>
    </lineage>
</organism>
<evidence type="ECO:0000256" key="4">
    <source>
        <dbReference type="ARBA" id="ARBA00022763"/>
    </source>
</evidence>
<dbReference type="Gene3D" id="1.10.10.10">
    <property type="entry name" value="Winged helix-like DNA-binding domain superfamily/Winged helix DNA-binding domain"/>
    <property type="match status" value="1"/>
</dbReference>
<evidence type="ECO:0000256" key="2">
    <source>
        <dbReference type="ARBA" id="ARBA00022603"/>
    </source>
</evidence>
<keyword evidence="9" id="KW-1185">Reference proteome</keyword>
<dbReference type="SUPFAM" id="SSF46767">
    <property type="entry name" value="Methylated DNA-protein cysteine methyltransferase, C-terminal domain"/>
    <property type="match status" value="1"/>
</dbReference>
<gene>
    <name evidence="8" type="ORF">AVCANL283_06060</name>
</gene>
<keyword evidence="3" id="KW-0808">Transferase</keyword>
<dbReference type="CDD" id="cd06445">
    <property type="entry name" value="ATase"/>
    <property type="match status" value="1"/>
</dbReference>
<evidence type="ECO:0000313" key="8">
    <source>
        <dbReference type="EMBL" id="MBZ7987662.1"/>
    </source>
</evidence>
<dbReference type="NCBIfam" id="TIGR00589">
    <property type="entry name" value="ogt"/>
    <property type="match status" value="1"/>
</dbReference>
<evidence type="ECO:0000256" key="5">
    <source>
        <dbReference type="ARBA" id="ARBA00023204"/>
    </source>
</evidence>
<dbReference type="EMBL" id="JACGBB010000012">
    <property type="protein sequence ID" value="MBZ7987662.1"/>
    <property type="molecule type" value="Genomic_DNA"/>
</dbReference>
<dbReference type="InterPro" id="IPR036217">
    <property type="entry name" value="MethylDNA_cys_MeTrfase_DNAb"/>
</dbReference>
<dbReference type="PANTHER" id="PTHR10815:SF13">
    <property type="entry name" value="METHYLATED-DNA--PROTEIN-CYSTEINE METHYLTRANSFERASE"/>
    <property type="match status" value="1"/>
</dbReference>